<proteinExistence type="predicted"/>
<reference evidence="2 3" key="1">
    <citation type="journal article" date="2021" name="Elife">
        <title>Chloroplast acquisition without the gene transfer in kleptoplastic sea slugs, Plakobranchus ocellatus.</title>
        <authorList>
            <person name="Maeda T."/>
            <person name="Takahashi S."/>
            <person name="Yoshida T."/>
            <person name="Shimamura S."/>
            <person name="Takaki Y."/>
            <person name="Nagai Y."/>
            <person name="Toyoda A."/>
            <person name="Suzuki Y."/>
            <person name="Arimoto A."/>
            <person name="Ishii H."/>
            <person name="Satoh N."/>
            <person name="Nishiyama T."/>
            <person name="Hasebe M."/>
            <person name="Maruyama T."/>
            <person name="Minagawa J."/>
            <person name="Obokata J."/>
            <person name="Shigenobu S."/>
        </authorList>
    </citation>
    <scope>NUCLEOTIDE SEQUENCE [LARGE SCALE GENOMIC DNA]</scope>
</reference>
<gene>
    <name evidence="2" type="ORF">PoB_006251100</name>
</gene>
<evidence type="ECO:0000259" key="1">
    <source>
        <dbReference type="Pfam" id="PF13843"/>
    </source>
</evidence>
<dbReference type="AlphaFoldDB" id="A0AAV4CVX2"/>
<comment type="caution">
    <text evidence="2">The sequence shown here is derived from an EMBL/GenBank/DDBJ whole genome shotgun (WGS) entry which is preliminary data.</text>
</comment>
<protein>
    <submittedName>
        <fullName evidence="2">PiggyBac transposable element-derived protein 1-like</fullName>
    </submittedName>
</protein>
<dbReference type="EMBL" id="BLXT01007037">
    <property type="protein sequence ID" value="GFO36006.1"/>
    <property type="molecule type" value="Genomic_DNA"/>
</dbReference>
<dbReference type="PANTHER" id="PTHR46599">
    <property type="entry name" value="PIGGYBAC TRANSPOSABLE ELEMENT-DERIVED PROTEIN 4"/>
    <property type="match status" value="1"/>
</dbReference>
<dbReference type="InterPro" id="IPR029526">
    <property type="entry name" value="PGBD"/>
</dbReference>
<evidence type="ECO:0000313" key="2">
    <source>
        <dbReference type="EMBL" id="GFO36006.1"/>
    </source>
</evidence>
<dbReference type="Proteomes" id="UP000735302">
    <property type="component" value="Unassembled WGS sequence"/>
</dbReference>
<evidence type="ECO:0000313" key="3">
    <source>
        <dbReference type="Proteomes" id="UP000735302"/>
    </source>
</evidence>
<name>A0AAV4CVX2_9GAST</name>
<organism evidence="2 3">
    <name type="scientific">Plakobranchus ocellatus</name>
    <dbReference type="NCBI Taxonomy" id="259542"/>
    <lineage>
        <taxon>Eukaryota</taxon>
        <taxon>Metazoa</taxon>
        <taxon>Spiralia</taxon>
        <taxon>Lophotrochozoa</taxon>
        <taxon>Mollusca</taxon>
        <taxon>Gastropoda</taxon>
        <taxon>Heterobranchia</taxon>
        <taxon>Euthyneura</taxon>
        <taxon>Panpulmonata</taxon>
        <taxon>Sacoglossa</taxon>
        <taxon>Placobranchoidea</taxon>
        <taxon>Plakobranchidae</taxon>
        <taxon>Plakobranchus</taxon>
    </lineage>
</organism>
<feature type="domain" description="PiggyBac transposable element-derived protein" evidence="1">
    <location>
        <begin position="7"/>
        <end position="123"/>
    </location>
</feature>
<dbReference type="Pfam" id="PF13843">
    <property type="entry name" value="DDE_Tnp_1_7"/>
    <property type="match status" value="1"/>
</dbReference>
<keyword evidence="3" id="KW-1185">Reference proteome</keyword>
<dbReference type="PANTHER" id="PTHR46599:SF6">
    <property type="entry name" value="DUAL SPECIFICITY PHOSPHATASE 26"/>
    <property type="match status" value="1"/>
</dbReference>
<sequence>MSTYGTSWVKTDVTELMALIGLLYHLDTMKQNLVSVDKIWPGIACDSVAKATMTKKRFVALCNALRFDDNTTRTARRAKDMFCPIRDIFDSVKRKLSQYFIPGMNMTFDEQLIPWRGRVNFLQ</sequence>
<accession>A0AAV4CVX2</accession>